<dbReference type="InterPro" id="IPR006501">
    <property type="entry name" value="Pectinesterase_inhib_dom"/>
</dbReference>
<sequence>MSNSNQPLLSKPKSLNHKSLCLVLSFAAILGFATFFTTQLIFSNTTTDDSLLTPSQICHGAHDQDSCQALLSEFTTLSLSKPKRLDLLYVFLKNSVWQLESSTNMVNEARTRSNEVRDEAHFADCKEMMDVSKDRMVSSMEELRGGNLNLESYSNAHAWLSSVLTNYMTCLDSISDVSINSKHRVQPKLEDLVSRARVALSIFVSVLPSKDYLEMILPIHFPSWLNSLDMNLLESAPKTLEVKANVVVAKDGTGKYKTVNEAVLAAPENSNSRYVIYVKKGVYKETIDIGKKKKNLMLVGDGKDVTIITGSLNVVDGSTTFRSATVAANGDGFMAQDIWFQNTAGPAKHQAVALRPKRLDLLHVFLKNSVWQLESTTNMVNEARTRSNEVRDEAHFADCKEMMDVSKDRMVSSMEELRGGNLNLESYSNVHTWLSSVLTNYMTCLDSISDVSIDSKHRVQPKLEDLVSRARVALSIFVSVSPSKDYLEMILPTHFPSWLNSLDRKLLESAPKTLEVKANVVVAKDGTGKYKTVNEAVLAAPENSNSRYVIYVKKGVYKETIDIGKKKKNLMLVGDGKDVTIITGSLNVVDGSTTFRSATVAANGDGFMAQDIWFQNTAGPAKHQAVALRVSADQSVINRCRIDAYQDTLYTHTLRQFYRDSFITGTVDFIFGNSAVVFQNCDIVARKPGAGQKNMLTAQGREDPNQNTAISFQKCRLTASSDLAPVKGSVKTFLGRPWKLYSRTVIMQSFIDNHIDPAGWFPWDGDFALSTLYYGEYANNGPGADTSKRVKWKGFKVIRDSKEADKFTVAKLIQGGLWLKPTGVTFQEGL</sequence>
<protein>
    <recommendedName>
        <fullName evidence="8">Pectinesterase inhibitor domain-containing protein</fullName>
    </recommendedName>
</protein>
<dbReference type="EMBL" id="QGKV02002055">
    <property type="protein sequence ID" value="KAF3495345.1"/>
    <property type="molecule type" value="Genomic_DNA"/>
</dbReference>
<dbReference type="PANTHER" id="PTHR31707">
    <property type="entry name" value="PECTINESTERASE"/>
    <property type="match status" value="1"/>
</dbReference>
<dbReference type="InterPro" id="IPR035513">
    <property type="entry name" value="Invertase/methylesterase_inhib"/>
</dbReference>
<evidence type="ECO:0000256" key="4">
    <source>
        <dbReference type="ARBA" id="ARBA00022801"/>
    </source>
</evidence>
<dbReference type="InterPro" id="IPR011050">
    <property type="entry name" value="Pectin_lyase_fold/virulence"/>
</dbReference>
<evidence type="ECO:0000256" key="1">
    <source>
        <dbReference type="ARBA" id="ARBA00005184"/>
    </source>
</evidence>
<comment type="caution">
    <text evidence="9">The sequence shown here is derived from an EMBL/GenBank/DDBJ whole genome shotgun (WGS) entry which is preliminary data.</text>
</comment>
<dbReference type="Gene3D" id="2.160.20.10">
    <property type="entry name" value="Single-stranded right-handed beta-helix, Pectin lyase-like"/>
    <property type="match status" value="2"/>
</dbReference>
<dbReference type="NCBIfam" id="TIGR01614">
    <property type="entry name" value="PME_inhib"/>
    <property type="match status" value="2"/>
</dbReference>
<dbReference type="Pfam" id="PF01095">
    <property type="entry name" value="Pectinesterase"/>
    <property type="match status" value="2"/>
</dbReference>
<dbReference type="Gene3D" id="1.20.140.40">
    <property type="entry name" value="Invertase/pectin methylesterase inhibitor family protein"/>
    <property type="match status" value="1"/>
</dbReference>
<gene>
    <name evidence="9" type="ORF">DY000_02057888</name>
</gene>
<dbReference type="InterPro" id="IPR033131">
    <property type="entry name" value="Pectinesterase_Asp_AS"/>
</dbReference>
<evidence type="ECO:0000313" key="9">
    <source>
        <dbReference type="EMBL" id="KAF3495345.1"/>
    </source>
</evidence>
<keyword evidence="10" id="KW-1185">Reference proteome</keyword>
<dbReference type="PROSITE" id="PS00800">
    <property type="entry name" value="PECTINESTERASE_1"/>
    <property type="match status" value="2"/>
</dbReference>
<evidence type="ECO:0000256" key="7">
    <source>
        <dbReference type="SAM" id="Phobius"/>
    </source>
</evidence>
<keyword evidence="5" id="KW-0063">Aspartyl esterase</keyword>
<comment type="similarity">
    <text evidence="2">In the N-terminal section; belongs to the PMEI family.</text>
</comment>
<keyword evidence="7" id="KW-1133">Transmembrane helix</keyword>
<dbReference type="SUPFAM" id="SSF51126">
    <property type="entry name" value="Pectin lyase-like"/>
    <property type="match status" value="2"/>
</dbReference>
<comment type="pathway">
    <text evidence="1">Glycan metabolism; pectin degradation; 2-dehydro-3-deoxy-D-gluconate from pectin: step 1/5.</text>
</comment>
<comment type="similarity">
    <text evidence="3">In the C-terminal section; belongs to the pectinesterase family.</text>
</comment>
<feature type="domain" description="Pectinesterase inhibitor" evidence="8">
    <location>
        <begin position="49"/>
        <end position="202"/>
    </location>
</feature>
<name>A0ABQ7ACF8_BRACR</name>
<evidence type="ECO:0000256" key="5">
    <source>
        <dbReference type="ARBA" id="ARBA00023085"/>
    </source>
</evidence>
<feature type="domain" description="Pectinesterase inhibitor" evidence="8">
    <location>
        <begin position="348"/>
        <end position="476"/>
    </location>
</feature>
<reference evidence="9 10" key="1">
    <citation type="journal article" date="2020" name="BMC Genomics">
        <title>Intraspecific diversification of the crop wild relative Brassica cretica Lam. using demographic model selection.</title>
        <authorList>
            <person name="Kioukis A."/>
            <person name="Michalopoulou V.A."/>
            <person name="Briers L."/>
            <person name="Pirintsos S."/>
            <person name="Studholme D.J."/>
            <person name="Pavlidis P."/>
            <person name="Sarris P.F."/>
        </authorList>
    </citation>
    <scope>NUCLEOTIDE SEQUENCE [LARGE SCALE GENOMIC DNA]</scope>
    <source>
        <strain evidence="10">cv. PFS-1207/04</strain>
    </source>
</reference>
<proteinExistence type="inferred from homology"/>
<evidence type="ECO:0000256" key="3">
    <source>
        <dbReference type="ARBA" id="ARBA00007786"/>
    </source>
</evidence>
<dbReference type="SMART" id="SM00856">
    <property type="entry name" value="PMEI"/>
    <property type="match status" value="2"/>
</dbReference>
<evidence type="ECO:0000259" key="8">
    <source>
        <dbReference type="SMART" id="SM00856"/>
    </source>
</evidence>
<dbReference type="SUPFAM" id="SSF101148">
    <property type="entry name" value="Plant invertase/pectin methylesterase inhibitor"/>
    <property type="match status" value="2"/>
</dbReference>
<feature type="transmembrane region" description="Helical" evidence="7">
    <location>
        <begin position="20"/>
        <end position="42"/>
    </location>
</feature>
<dbReference type="InterPro" id="IPR018040">
    <property type="entry name" value="Pectinesterase_Tyr_AS"/>
</dbReference>
<keyword evidence="4" id="KW-0378">Hydrolase</keyword>
<keyword evidence="7" id="KW-0812">Transmembrane</keyword>
<dbReference type="Pfam" id="PF04043">
    <property type="entry name" value="PMEI"/>
    <property type="match status" value="2"/>
</dbReference>
<dbReference type="CDD" id="cd15799">
    <property type="entry name" value="PMEI-like_4"/>
    <property type="match status" value="2"/>
</dbReference>
<dbReference type="Proteomes" id="UP000266723">
    <property type="component" value="Unassembled WGS sequence"/>
</dbReference>
<accession>A0ABQ7ACF8</accession>
<evidence type="ECO:0000256" key="2">
    <source>
        <dbReference type="ARBA" id="ARBA00006027"/>
    </source>
</evidence>
<keyword evidence="7" id="KW-0472">Membrane</keyword>
<evidence type="ECO:0000313" key="10">
    <source>
        <dbReference type="Proteomes" id="UP000266723"/>
    </source>
</evidence>
<dbReference type="PROSITE" id="PS00503">
    <property type="entry name" value="PECTINESTERASE_2"/>
    <property type="match status" value="1"/>
</dbReference>
<feature type="active site" evidence="6">
    <location>
        <position position="668"/>
    </location>
</feature>
<dbReference type="InterPro" id="IPR012334">
    <property type="entry name" value="Pectin_lyas_fold"/>
</dbReference>
<organism evidence="9 10">
    <name type="scientific">Brassica cretica</name>
    <name type="common">Mustard</name>
    <dbReference type="NCBI Taxonomy" id="69181"/>
    <lineage>
        <taxon>Eukaryota</taxon>
        <taxon>Viridiplantae</taxon>
        <taxon>Streptophyta</taxon>
        <taxon>Embryophyta</taxon>
        <taxon>Tracheophyta</taxon>
        <taxon>Spermatophyta</taxon>
        <taxon>Magnoliopsida</taxon>
        <taxon>eudicotyledons</taxon>
        <taxon>Gunneridae</taxon>
        <taxon>Pentapetalae</taxon>
        <taxon>rosids</taxon>
        <taxon>malvids</taxon>
        <taxon>Brassicales</taxon>
        <taxon>Brassicaceae</taxon>
        <taxon>Brassiceae</taxon>
        <taxon>Brassica</taxon>
    </lineage>
</organism>
<evidence type="ECO:0000256" key="6">
    <source>
        <dbReference type="PROSITE-ProRule" id="PRU10040"/>
    </source>
</evidence>
<dbReference type="InterPro" id="IPR000070">
    <property type="entry name" value="Pectinesterase_cat"/>
</dbReference>